<evidence type="ECO:0000313" key="2">
    <source>
        <dbReference type="Proteomes" id="UP000054047"/>
    </source>
</evidence>
<dbReference type="EMBL" id="KN733281">
    <property type="protein sequence ID" value="KIH58301.1"/>
    <property type="molecule type" value="Genomic_DNA"/>
</dbReference>
<gene>
    <name evidence="1" type="ORF">ANCDUO_11495</name>
</gene>
<sequence>MNITVEGRRPRGRPKTRWLDRIEADMRLLGLNVDECSIEGNGAIARELPTPDAGKRARKKKKIEIVAKRRCRADKTAVRKRAACSNNS</sequence>
<dbReference type="Proteomes" id="UP000054047">
    <property type="component" value="Unassembled WGS sequence"/>
</dbReference>
<accession>A0A0C2GMN8</accession>
<organism evidence="1 2">
    <name type="scientific">Ancylostoma duodenale</name>
    <dbReference type="NCBI Taxonomy" id="51022"/>
    <lineage>
        <taxon>Eukaryota</taxon>
        <taxon>Metazoa</taxon>
        <taxon>Ecdysozoa</taxon>
        <taxon>Nematoda</taxon>
        <taxon>Chromadorea</taxon>
        <taxon>Rhabditida</taxon>
        <taxon>Rhabditina</taxon>
        <taxon>Rhabditomorpha</taxon>
        <taxon>Strongyloidea</taxon>
        <taxon>Ancylostomatidae</taxon>
        <taxon>Ancylostomatinae</taxon>
        <taxon>Ancylostoma</taxon>
    </lineage>
</organism>
<keyword evidence="2" id="KW-1185">Reference proteome</keyword>
<dbReference type="OrthoDB" id="5854359at2759"/>
<reference evidence="1 2" key="1">
    <citation type="submission" date="2013-12" db="EMBL/GenBank/DDBJ databases">
        <title>Draft genome of the parsitic nematode Ancylostoma duodenale.</title>
        <authorList>
            <person name="Mitreva M."/>
        </authorList>
    </citation>
    <scope>NUCLEOTIDE SEQUENCE [LARGE SCALE GENOMIC DNA]</scope>
    <source>
        <strain evidence="1 2">Zhejiang</strain>
    </source>
</reference>
<evidence type="ECO:0000313" key="1">
    <source>
        <dbReference type="EMBL" id="KIH58301.1"/>
    </source>
</evidence>
<dbReference type="AlphaFoldDB" id="A0A0C2GMN8"/>
<proteinExistence type="predicted"/>
<name>A0A0C2GMN8_9BILA</name>
<protein>
    <submittedName>
        <fullName evidence="1">Uncharacterized protein</fullName>
    </submittedName>
</protein>